<keyword evidence="3" id="KW-1185">Reference proteome</keyword>
<feature type="compositionally biased region" description="Basic and acidic residues" evidence="1">
    <location>
        <begin position="60"/>
        <end position="75"/>
    </location>
</feature>
<dbReference type="Proteomes" id="UP001219525">
    <property type="component" value="Unassembled WGS sequence"/>
</dbReference>
<dbReference type="EMBL" id="JARJCW010000006">
    <property type="protein sequence ID" value="KAJ7223212.1"/>
    <property type="molecule type" value="Genomic_DNA"/>
</dbReference>
<reference evidence="2" key="1">
    <citation type="submission" date="2023-03" db="EMBL/GenBank/DDBJ databases">
        <title>Massive genome expansion in bonnet fungi (Mycena s.s.) driven by repeated elements and novel gene families across ecological guilds.</title>
        <authorList>
            <consortium name="Lawrence Berkeley National Laboratory"/>
            <person name="Harder C.B."/>
            <person name="Miyauchi S."/>
            <person name="Viragh M."/>
            <person name="Kuo A."/>
            <person name="Thoen E."/>
            <person name="Andreopoulos B."/>
            <person name="Lu D."/>
            <person name="Skrede I."/>
            <person name="Drula E."/>
            <person name="Henrissat B."/>
            <person name="Morin E."/>
            <person name="Kohler A."/>
            <person name="Barry K."/>
            <person name="LaButti K."/>
            <person name="Morin E."/>
            <person name="Salamov A."/>
            <person name="Lipzen A."/>
            <person name="Mereny Z."/>
            <person name="Hegedus B."/>
            <person name="Baldrian P."/>
            <person name="Stursova M."/>
            <person name="Weitz H."/>
            <person name="Taylor A."/>
            <person name="Grigoriev I.V."/>
            <person name="Nagy L.G."/>
            <person name="Martin F."/>
            <person name="Kauserud H."/>
        </authorList>
    </citation>
    <scope>NUCLEOTIDE SEQUENCE</scope>
    <source>
        <strain evidence="2">9144</strain>
    </source>
</reference>
<protein>
    <submittedName>
        <fullName evidence="2">Uncharacterized protein</fullName>
    </submittedName>
</protein>
<evidence type="ECO:0000313" key="2">
    <source>
        <dbReference type="EMBL" id="KAJ7223212.1"/>
    </source>
</evidence>
<evidence type="ECO:0000313" key="3">
    <source>
        <dbReference type="Proteomes" id="UP001219525"/>
    </source>
</evidence>
<proteinExistence type="predicted"/>
<sequence>MDSRRRGRIWNNSYSGVRVSEVWGKSRGLGPLGRLRRLLEPEGETARSRDVRAKWLRAGEGSERMERGGLGEGKKAPKAQANSTTNWKAKRGKRRVGEEKGGICEHVVAARKKKSGVRVSEVWGKSRGLGPLGRLRRLLEPEGETARSRDVRAKWLRAGEGSERMERGGLGEGKKAPKAQANSTTNWKAKRGKRRVGEEKGGICEHVVAARKKKV</sequence>
<feature type="region of interest" description="Disordered" evidence="1">
    <location>
        <begin position="142"/>
        <end position="199"/>
    </location>
</feature>
<evidence type="ECO:0000256" key="1">
    <source>
        <dbReference type="SAM" id="MobiDB-lite"/>
    </source>
</evidence>
<dbReference type="AlphaFoldDB" id="A0AAD6YLV1"/>
<feature type="compositionally biased region" description="Basic and acidic residues" evidence="1">
    <location>
        <begin position="160"/>
        <end position="175"/>
    </location>
</feature>
<feature type="region of interest" description="Disordered" evidence="1">
    <location>
        <begin position="41"/>
        <end position="99"/>
    </location>
</feature>
<comment type="caution">
    <text evidence="2">The sequence shown here is derived from an EMBL/GenBank/DDBJ whole genome shotgun (WGS) entry which is preliminary data.</text>
</comment>
<feature type="compositionally biased region" description="Basic and acidic residues" evidence="1">
    <location>
        <begin position="142"/>
        <end position="153"/>
    </location>
</feature>
<feature type="compositionally biased region" description="Basic and acidic residues" evidence="1">
    <location>
        <begin position="41"/>
        <end position="53"/>
    </location>
</feature>
<accession>A0AAD6YLV1</accession>
<name>A0AAD6YLV1_9AGAR</name>
<organism evidence="2 3">
    <name type="scientific">Mycena pura</name>
    <dbReference type="NCBI Taxonomy" id="153505"/>
    <lineage>
        <taxon>Eukaryota</taxon>
        <taxon>Fungi</taxon>
        <taxon>Dikarya</taxon>
        <taxon>Basidiomycota</taxon>
        <taxon>Agaricomycotina</taxon>
        <taxon>Agaricomycetes</taxon>
        <taxon>Agaricomycetidae</taxon>
        <taxon>Agaricales</taxon>
        <taxon>Marasmiineae</taxon>
        <taxon>Mycenaceae</taxon>
        <taxon>Mycena</taxon>
    </lineage>
</organism>
<gene>
    <name evidence="2" type="ORF">GGX14DRAFT_387549</name>
</gene>